<dbReference type="Gene3D" id="3.40.630.30">
    <property type="match status" value="1"/>
</dbReference>
<proteinExistence type="predicted"/>
<dbReference type="GO" id="GO:0008999">
    <property type="term" value="F:protein-N-terminal-alanine acetyltransferase activity"/>
    <property type="evidence" value="ECO:0007669"/>
    <property type="project" value="TreeGrafter"/>
</dbReference>
<dbReference type="PANTHER" id="PTHR43441:SF5">
    <property type="entry name" value="FAMILY ACETYLTRANSFERASE, PUTATIVE-RELATED"/>
    <property type="match status" value="1"/>
</dbReference>
<dbReference type="InterPro" id="IPR000182">
    <property type="entry name" value="GNAT_dom"/>
</dbReference>
<name>A0A0D2MHH3_HYPSF</name>
<reference evidence="3" key="1">
    <citation type="submission" date="2014-04" db="EMBL/GenBank/DDBJ databases">
        <title>Evolutionary Origins and Diversification of the Mycorrhizal Mutualists.</title>
        <authorList>
            <consortium name="DOE Joint Genome Institute"/>
            <consortium name="Mycorrhizal Genomics Consortium"/>
            <person name="Kohler A."/>
            <person name="Kuo A."/>
            <person name="Nagy L.G."/>
            <person name="Floudas D."/>
            <person name="Copeland A."/>
            <person name="Barry K.W."/>
            <person name="Cichocki N."/>
            <person name="Veneault-Fourrey C."/>
            <person name="LaButti K."/>
            <person name="Lindquist E.A."/>
            <person name="Lipzen A."/>
            <person name="Lundell T."/>
            <person name="Morin E."/>
            <person name="Murat C."/>
            <person name="Riley R."/>
            <person name="Ohm R."/>
            <person name="Sun H."/>
            <person name="Tunlid A."/>
            <person name="Henrissat B."/>
            <person name="Grigoriev I.V."/>
            <person name="Hibbett D.S."/>
            <person name="Martin F."/>
        </authorList>
    </citation>
    <scope>NUCLEOTIDE SEQUENCE [LARGE SCALE GENOMIC DNA]</scope>
    <source>
        <strain evidence="3">FD-334 SS-4</strain>
    </source>
</reference>
<dbReference type="AlphaFoldDB" id="A0A0D2MHH3"/>
<organism evidence="2 3">
    <name type="scientific">Hypholoma sublateritium (strain FD-334 SS-4)</name>
    <dbReference type="NCBI Taxonomy" id="945553"/>
    <lineage>
        <taxon>Eukaryota</taxon>
        <taxon>Fungi</taxon>
        <taxon>Dikarya</taxon>
        <taxon>Basidiomycota</taxon>
        <taxon>Agaricomycotina</taxon>
        <taxon>Agaricomycetes</taxon>
        <taxon>Agaricomycetidae</taxon>
        <taxon>Agaricales</taxon>
        <taxon>Agaricineae</taxon>
        <taxon>Strophariaceae</taxon>
        <taxon>Hypholoma</taxon>
    </lineage>
</organism>
<dbReference type="GO" id="GO:1990189">
    <property type="term" value="F:protein N-terminal-serine acetyltransferase activity"/>
    <property type="evidence" value="ECO:0007669"/>
    <property type="project" value="TreeGrafter"/>
</dbReference>
<gene>
    <name evidence="2" type="ORF">HYPSUDRAFT_54529</name>
</gene>
<dbReference type="STRING" id="945553.A0A0D2MHH3"/>
<keyword evidence="3" id="KW-1185">Reference proteome</keyword>
<accession>A0A0D2MHH3</accession>
<evidence type="ECO:0000259" key="1">
    <source>
        <dbReference type="PROSITE" id="PS51186"/>
    </source>
</evidence>
<evidence type="ECO:0000313" key="2">
    <source>
        <dbReference type="EMBL" id="KJA23103.1"/>
    </source>
</evidence>
<sequence length="258" mass="27681">MFINSYKPPALDTTADGSFAEPYDLNSSIPVPALLETTRVQLVPFTPALHAQLFADELAKDAAAVSRYLPMSWSSLADVLHFAETVIRRDPTATLFAIIDKTRPPAEGDGAAAPVPAGRIAGVIGWVHGSVQNRALELAPVVVLPAFQRTFVSANAIGLLLKYALDAPAAGGLGFRRVAWSANPLNVASIGAAEKMGFVREGVMRWSWVLPPGKEGNVVHEDEERGSGNGRDSVVLSLCWDRWISGARDVVVARMERV</sequence>
<dbReference type="OMA" id="MEPGWIM"/>
<dbReference type="Pfam" id="PF13302">
    <property type="entry name" value="Acetyltransf_3"/>
    <property type="match status" value="1"/>
</dbReference>
<protein>
    <recommendedName>
        <fullName evidence="1">N-acetyltransferase domain-containing protein</fullName>
    </recommendedName>
</protein>
<dbReference type="InterPro" id="IPR016181">
    <property type="entry name" value="Acyl_CoA_acyltransferase"/>
</dbReference>
<dbReference type="EMBL" id="KN817545">
    <property type="protein sequence ID" value="KJA23103.1"/>
    <property type="molecule type" value="Genomic_DNA"/>
</dbReference>
<dbReference type="OrthoDB" id="41238at2759"/>
<dbReference type="InterPro" id="IPR051908">
    <property type="entry name" value="Ribosomal_N-acetyltransferase"/>
</dbReference>
<feature type="domain" description="N-acetyltransferase" evidence="1">
    <location>
        <begin position="66"/>
        <end position="217"/>
    </location>
</feature>
<dbReference type="SUPFAM" id="SSF55729">
    <property type="entry name" value="Acyl-CoA N-acyltransferases (Nat)"/>
    <property type="match status" value="1"/>
</dbReference>
<dbReference type="PROSITE" id="PS51186">
    <property type="entry name" value="GNAT"/>
    <property type="match status" value="1"/>
</dbReference>
<dbReference type="Proteomes" id="UP000054270">
    <property type="component" value="Unassembled WGS sequence"/>
</dbReference>
<evidence type="ECO:0000313" key="3">
    <source>
        <dbReference type="Proteomes" id="UP000054270"/>
    </source>
</evidence>
<dbReference type="PANTHER" id="PTHR43441">
    <property type="entry name" value="RIBOSOMAL-PROTEIN-SERINE ACETYLTRANSFERASE"/>
    <property type="match status" value="1"/>
</dbReference>